<proteinExistence type="predicted"/>
<gene>
    <name evidence="1" type="ORF">GCM10007354_02160</name>
</gene>
<protein>
    <submittedName>
        <fullName evidence="1">Uncharacterized protein</fullName>
    </submittedName>
</protein>
<sequence length="62" mass="6793">MICVNGIAHHLILKLKKQAVCISCILFLYVQNKNSLLGSNKLFTGRNGKSGFGFKHTALESS</sequence>
<organism evidence="1 2">
    <name type="scientific">Acinetobacter courvalinii</name>
    <dbReference type="NCBI Taxonomy" id="280147"/>
    <lineage>
        <taxon>Bacteria</taxon>
        <taxon>Pseudomonadati</taxon>
        <taxon>Pseudomonadota</taxon>
        <taxon>Gammaproteobacteria</taxon>
        <taxon>Moraxellales</taxon>
        <taxon>Moraxellaceae</taxon>
        <taxon>Acinetobacter</taxon>
    </lineage>
</organism>
<dbReference type="Proteomes" id="UP000652691">
    <property type="component" value="Unassembled WGS sequence"/>
</dbReference>
<evidence type="ECO:0000313" key="2">
    <source>
        <dbReference type="Proteomes" id="UP000652691"/>
    </source>
</evidence>
<evidence type="ECO:0000313" key="1">
    <source>
        <dbReference type="EMBL" id="GGH25434.1"/>
    </source>
</evidence>
<comment type="caution">
    <text evidence="1">The sequence shown here is derived from an EMBL/GenBank/DDBJ whole genome shotgun (WGS) entry which is preliminary data.</text>
</comment>
<reference evidence="1 2" key="1">
    <citation type="journal article" date="2014" name="Int. J. Syst. Evol. Microbiol.">
        <title>Complete genome sequence of Corynebacterium casei LMG S-19264T (=DSM 44701T), isolated from a smear-ripened cheese.</title>
        <authorList>
            <consortium name="US DOE Joint Genome Institute (JGI-PGF)"/>
            <person name="Walter F."/>
            <person name="Albersmeier A."/>
            <person name="Kalinowski J."/>
            <person name="Ruckert C."/>
        </authorList>
    </citation>
    <scope>NUCLEOTIDE SEQUENCE [LARGE SCALE GENOMIC DNA]</scope>
    <source>
        <strain evidence="1 2">CCM 8635</strain>
    </source>
</reference>
<dbReference type="EMBL" id="BMDA01000001">
    <property type="protein sequence ID" value="GGH25434.1"/>
    <property type="molecule type" value="Genomic_DNA"/>
</dbReference>
<dbReference type="AlphaFoldDB" id="A0ABD0A3I7"/>
<accession>A0ABD0A3I7</accession>
<name>A0ABD0A3I7_9GAMM</name>